<protein>
    <submittedName>
        <fullName evidence="2">Glycosyltransferase involved in cell wall bisynthesis</fullName>
    </submittedName>
</protein>
<dbReference type="Gene3D" id="3.40.50.2000">
    <property type="entry name" value="Glycogen Phosphorylase B"/>
    <property type="match status" value="2"/>
</dbReference>
<dbReference type="InterPro" id="IPR050194">
    <property type="entry name" value="Glycosyltransferase_grp1"/>
</dbReference>
<dbReference type="Pfam" id="PF13692">
    <property type="entry name" value="Glyco_trans_1_4"/>
    <property type="match status" value="1"/>
</dbReference>
<dbReference type="PANTHER" id="PTHR45947">
    <property type="entry name" value="SULFOQUINOVOSYL TRANSFERASE SQD2"/>
    <property type="match status" value="1"/>
</dbReference>
<reference evidence="2 3" key="1">
    <citation type="submission" date="2016-10" db="EMBL/GenBank/DDBJ databases">
        <authorList>
            <person name="Varghese N."/>
            <person name="Submissions S."/>
        </authorList>
    </citation>
    <scope>NUCLEOTIDE SEQUENCE [LARGE SCALE GENOMIC DNA]</scope>
    <source>
        <strain evidence="2 3">DSM 26672</strain>
    </source>
</reference>
<dbReference type="CDD" id="cd03794">
    <property type="entry name" value="GT4_WbuB-like"/>
    <property type="match status" value="1"/>
</dbReference>
<dbReference type="EMBL" id="FNBZ01000005">
    <property type="protein sequence ID" value="SDG72895.1"/>
    <property type="molecule type" value="Genomic_DNA"/>
</dbReference>
<dbReference type="SUPFAM" id="SSF53756">
    <property type="entry name" value="UDP-Glycosyltransferase/glycogen phosphorylase"/>
    <property type="match status" value="1"/>
</dbReference>
<gene>
    <name evidence="2" type="ORF">SAMN05421844_105103</name>
</gene>
<keyword evidence="3" id="KW-1185">Reference proteome</keyword>
<dbReference type="InterPro" id="IPR028098">
    <property type="entry name" value="Glyco_trans_4-like_N"/>
</dbReference>
<accession>A0ABY0P2E5</accession>
<dbReference type="Pfam" id="PF13579">
    <property type="entry name" value="Glyco_trans_4_4"/>
    <property type="match status" value="1"/>
</dbReference>
<dbReference type="Proteomes" id="UP000199468">
    <property type="component" value="Unassembled WGS sequence"/>
</dbReference>
<organism evidence="2 3">
    <name type="scientific">Bosea robiniae</name>
    <dbReference type="NCBI Taxonomy" id="1036780"/>
    <lineage>
        <taxon>Bacteria</taxon>
        <taxon>Pseudomonadati</taxon>
        <taxon>Pseudomonadota</taxon>
        <taxon>Alphaproteobacteria</taxon>
        <taxon>Hyphomicrobiales</taxon>
        <taxon>Boseaceae</taxon>
        <taxon>Bosea</taxon>
    </lineage>
</organism>
<proteinExistence type="predicted"/>
<dbReference type="PANTHER" id="PTHR45947:SF3">
    <property type="entry name" value="SULFOQUINOVOSYL TRANSFERASE SQD2"/>
    <property type="match status" value="1"/>
</dbReference>
<evidence type="ECO:0000259" key="1">
    <source>
        <dbReference type="Pfam" id="PF13579"/>
    </source>
</evidence>
<name>A0ABY0P2E5_9HYPH</name>
<comment type="caution">
    <text evidence="2">The sequence shown here is derived from an EMBL/GenBank/DDBJ whole genome shotgun (WGS) entry which is preliminary data.</text>
</comment>
<feature type="domain" description="Glycosyltransferase subfamily 4-like N-terminal" evidence="1">
    <location>
        <begin position="190"/>
        <end position="369"/>
    </location>
</feature>
<sequence>MLFGPEFLQETLDRLTALQMRLRALKAQRDWQQVAPAKASVLSEVAASSQDTQLTKVYKAIAARAAAIGHDALIAEIIEQFLPLYLDHPEERGAIARLIDDEVDQKMLSALMTAGRRNHLIDLPIEACRRKLCLKSPETLEEARHFDVIASWARRDLLTELPAAPAVRLSGLKRRGLYVLWRSPPYDSNGYAMRSHYLLRGLQAAGEDVLAVTRFGYPWDAEGKRPAEAAVEECDGVTYARLGGPLANRGTMPLTSYVEECAERIAHLAAASGADIIHSASNWLAALPALRAARLTGLPFCYEIRGLWEVTHASYEPAYEKSDQFDLFSAMEAHVARHADLVFTITHQVREEMASRGVDVSRMRIAPNGVETARFHDLSRDMALADELGIGGRLVFGYIGTFAKYEGLMDLCRAAVDLAGEGLDFRLLLVGDGPVYEEARAFVAANDRTGSIVLTGRVPFAEAPRYYSLIDVAVFPRTPTRITEMVSPLKPFEAMAMGKPVIGSDVAAIAEIIQEGRTGWLFEKGNLEALKAALRKAAANRGGLAVVGAAGRAFVEAEHDWKIIAARIAEGWRDLRARKKTWE</sequence>
<evidence type="ECO:0000313" key="3">
    <source>
        <dbReference type="Proteomes" id="UP000199468"/>
    </source>
</evidence>
<evidence type="ECO:0000313" key="2">
    <source>
        <dbReference type="EMBL" id="SDG72895.1"/>
    </source>
</evidence>